<evidence type="ECO:0000313" key="3">
    <source>
        <dbReference type="Proteomes" id="UP000033618"/>
    </source>
</evidence>
<dbReference type="PATRIC" id="fig|28092.6.peg.6084"/>
<name>A0A0F5JT62_9BURK</name>
<evidence type="ECO:0000313" key="2">
    <source>
        <dbReference type="EMBL" id="KKB60998.1"/>
    </source>
</evidence>
<comment type="caution">
    <text evidence="2">The sequence shown here is derived from an EMBL/GenBank/DDBJ whole genome shotgun (WGS) entry which is preliminary data.</text>
</comment>
<proteinExistence type="predicted"/>
<feature type="domain" description="ABC-three component systems C-terminal" evidence="1">
    <location>
        <begin position="309"/>
        <end position="401"/>
    </location>
</feature>
<dbReference type="Pfam" id="PF20283">
    <property type="entry name" value="CTD7"/>
    <property type="match status" value="1"/>
</dbReference>
<dbReference type="Proteomes" id="UP000033618">
    <property type="component" value="Unassembled WGS sequence"/>
</dbReference>
<gene>
    <name evidence="2" type="ORF">WM40_25815</name>
</gene>
<accession>A0A0F5JT62</accession>
<dbReference type="RefSeq" id="WP_046154459.1">
    <property type="nucleotide sequence ID" value="NZ_CADFGU010000006.1"/>
</dbReference>
<reference evidence="2 3" key="1">
    <citation type="submission" date="2015-03" db="EMBL/GenBank/DDBJ databases">
        <title>Draft Genome Sequence of Burkholderia andropogonis type strain ICMP2807, isolated from Sorghum bicolor.</title>
        <authorList>
            <person name="Lopes-Santos L."/>
            <person name="Castro D.B."/>
            <person name="Ottoboni L.M."/>
            <person name="Park D."/>
            <person name="Weirc B.S."/>
            <person name="Destefano S.A."/>
        </authorList>
    </citation>
    <scope>NUCLEOTIDE SEQUENCE [LARGE SCALE GENOMIC DNA]</scope>
    <source>
        <strain evidence="2 3">ICMP2807</strain>
    </source>
</reference>
<dbReference type="AlphaFoldDB" id="A0A0F5JT62"/>
<evidence type="ECO:0000259" key="1">
    <source>
        <dbReference type="Pfam" id="PF20283"/>
    </source>
</evidence>
<keyword evidence="3" id="KW-1185">Reference proteome</keyword>
<dbReference type="OrthoDB" id="2786695at2"/>
<dbReference type="InterPro" id="IPR046913">
    <property type="entry name" value="ABC-3C_CTD7"/>
</dbReference>
<dbReference type="EMBL" id="LAQU01000092">
    <property type="protein sequence ID" value="KKB60998.1"/>
    <property type="molecule type" value="Genomic_DNA"/>
</dbReference>
<protein>
    <recommendedName>
        <fullName evidence="1">ABC-three component systems C-terminal domain-containing protein</fullName>
    </recommendedName>
</protein>
<organism evidence="2 3">
    <name type="scientific">Robbsia andropogonis</name>
    <dbReference type="NCBI Taxonomy" id="28092"/>
    <lineage>
        <taxon>Bacteria</taxon>
        <taxon>Pseudomonadati</taxon>
        <taxon>Pseudomonadota</taxon>
        <taxon>Betaproteobacteria</taxon>
        <taxon>Burkholderiales</taxon>
        <taxon>Burkholderiaceae</taxon>
        <taxon>Robbsia</taxon>
    </lineage>
</organism>
<sequence length="403" mass="46217">MAEEKMFAEKTSAGDTSIGFDYQHYYFLFRILNLGTGQSVGLEIKDDVHTDLKSDFSILYQLKHTVQKNAAGAPIALTELDADLWKTLYNWSQVISDKVAGRHTVSAQRAYVAKTEFHLVSNKSVSKSNEFLAKLVEFQETGEFDELASHIKSLHKKAQNADIKKYILAVDTLDETVRREFLDQVRLELDADDIIARVKNAIREKIIDSEKIDAVFERLDSRISVENFLAVKSGGALTISFEDFATRYGKIFDDARNKKLIAYRFSSALPDDIFAQKFIKRLIEIGALSAADGERAVDYTRQKIRLSTNLERWVQEGTVVGDEVEDFHEEVFSRWDNEFYGRFDNCSDIDEVVDTAFAMLRSLRRERFRLSDTELDTQLSNGELYHLSDIGRIGWHRDWAQND</sequence>